<comment type="caution">
    <text evidence="10">The sequence shown here is derived from an EMBL/GenBank/DDBJ whole genome shotgun (WGS) entry which is preliminary data.</text>
</comment>
<dbReference type="EMBL" id="JAEKNN010000006">
    <property type="protein sequence ID" value="MBJ7608051.1"/>
    <property type="molecule type" value="Genomic_DNA"/>
</dbReference>
<organism evidence="10 11">
    <name type="scientific">Candidatus Amunia macphersoniae</name>
    <dbReference type="NCBI Taxonomy" id="3127014"/>
    <lineage>
        <taxon>Bacteria</taxon>
        <taxon>Bacillati</taxon>
        <taxon>Candidatus Dormiibacterota</taxon>
        <taxon>Candidatus Dormibacteria</taxon>
        <taxon>Candidatus Aeolococcales</taxon>
        <taxon>Candidatus Aeolococcaceae</taxon>
        <taxon>Candidatus Amunia</taxon>
    </lineage>
</organism>
<protein>
    <recommendedName>
        <fullName evidence="9">Polysaccharide chain length determinant N-terminal domain-containing protein</fullName>
    </recommendedName>
</protein>
<evidence type="ECO:0000256" key="5">
    <source>
        <dbReference type="ARBA" id="ARBA00022989"/>
    </source>
</evidence>
<reference evidence="10 11" key="1">
    <citation type="submission" date="2020-10" db="EMBL/GenBank/DDBJ databases">
        <title>Ca. Dormibacterota MAGs.</title>
        <authorList>
            <person name="Montgomery K."/>
        </authorList>
    </citation>
    <scope>NUCLEOTIDE SEQUENCE [LARGE SCALE GENOMIC DNA]</scope>
    <source>
        <strain evidence="10">Mitchell_Peninsula_5</strain>
    </source>
</reference>
<name>A0A934KEI0_9BACT</name>
<keyword evidence="4 8" id="KW-0812">Transmembrane</keyword>
<evidence type="ECO:0000256" key="8">
    <source>
        <dbReference type="SAM" id="Phobius"/>
    </source>
</evidence>
<dbReference type="InterPro" id="IPR050445">
    <property type="entry name" value="Bact_polysacc_biosynth/exp"/>
</dbReference>
<dbReference type="PANTHER" id="PTHR32309:SF31">
    <property type="entry name" value="CAPSULAR EXOPOLYSACCHARIDE FAMILY"/>
    <property type="match status" value="1"/>
</dbReference>
<evidence type="ECO:0000256" key="3">
    <source>
        <dbReference type="ARBA" id="ARBA00022475"/>
    </source>
</evidence>
<dbReference type="GO" id="GO:0005886">
    <property type="term" value="C:plasma membrane"/>
    <property type="evidence" value="ECO:0007669"/>
    <property type="project" value="UniProtKB-SubCell"/>
</dbReference>
<feature type="domain" description="Polysaccharide chain length determinant N-terminal" evidence="9">
    <location>
        <begin position="2"/>
        <end position="77"/>
    </location>
</feature>
<evidence type="ECO:0000256" key="6">
    <source>
        <dbReference type="ARBA" id="ARBA00023136"/>
    </source>
</evidence>
<comment type="subcellular location">
    <subcellularLocation>
        <location evidence="1">Cell membrane</location>
        <topology evidence="1">Multi-pass membrane protein</topology>
    </subcellularLocation>
</comment>
<keyword evidence="5 8" id="KW-1133">Transmembrane helix</keyword>
<dbReference type="Pfam" id="PF02706">
    <property type="entry name" value="Wzz"/>
    <property type="match status" value="1"/>
</dbReference>
<evidence type="ECO:0000313" key="10">
    <source>
        <dbReference type="EMBL" id="MBJ7608051.1"/>
    </source>
</evidence>
<feature type="region of interest" description="Disordered" evidence="7">
    <location>
        <begin position="192"/>
        <end position="244"/>
    </location>
</feature>
<comment type="similarity">
    <text evidence="2">Belongs to the CpsC/CapA family.</text>
</comment>
<gene>
    <name evidence="10" type="ORF">JF887_01280</name>
</gene>
<evidence type="ECO:0000256" key="4">
    <source>
        <dbReference type="ARBA" id="ARBA00022692"/>
    </source>
</evidence>
<dbReference type="Proteomes" id="UP000614410">
    <property type="component" value="Unassembled WGS sequence"/>
</dbReference>
<feature type="transmembrane region" description="Helical" evidence="8">
    <location>
        <begin position="158"/>
        <end position="179"/>
    </location>
</feature>
<evidence type="ECO:0000259" key="9">
    <source>
        <dbReference type="Pfam" id="PF02706"/>
    </source>
</evidence>
<dbReference type="InterPro" id="IPR003856">
    <property type="entry name" value="LPS_length_determ_N"/>
</dbReference>
<evidence type="ECO:0000256" key="7">
    <source>
        <dbReference type="SAM" id="MobiDB-lite"/>
    </source>
</evidence>
<keyword evidence="6 8" id="KW-0472">Membrane</keyword>
<evidence type="ECO:0000313" key="11">
    <source>
        <dbReference type="Proteomes" id="UP000614410"/>
    </source>
</evidence>
<accession>A0A934KEI0</accession>
<feature type="transmembrane region" description="Helical" evidence="8">
    <location>
        <begin position="15"/>
        <end position="35"/>
    </location>
</feature>
<dbReference type="PANTHER" id="PTHR32309">
    <property type="entry name" value="TYROSINE-PROTEIN KINASE"/>
    <property type="match status" value="1"/>
</dbReference>
<keyword evidence="3" id="KW-1003">Cell membrane</keyword>
<proteinExistence type="inferred from homology"/>
<evidence type="ECO:0000256" key="2">
    <source>
        <dbReference type="ARBA" id="ARBA00006683"/>
    </source>
</evidence>
<evidence type="ECO:0000256" key="1">
    <source>
        <dbReference type="ARBA" id="ARBA00004651"/>
    </source>
</evidence>
<sequence>MIGLLDLVHAVRRHVLVALATLAIVLIATGAYLVVQKPVYQSTETLQLSGTNDAFLGQSNSLAPLYSELLTSPQTLGVAQNDLGSTPLADISVRTFTNSPVLKVDASSGSATAAHDSAAAVVGGLSRRLRASQLGVAGISIVVIDAPSQPEVTWPRPALTLGVAAIVGIALAVLMALLADQRRTRVRARVPAAAPAVPPMPPENVRAASSAAAGTPTVQGYATEPHPHRGRIPSYPAPEDDAVR</sequence>
<dbReference type="AlphaFoldDB" id="A0A934KEI0"/>